<proteinExistence type="inferred from homology"/>
<dbReference type="EMBL" id="CP130613">
    <property type="protein sequence ID" value="WKW14566.1"/>
    <property type="molecule type" value="Genomic_DNA"/>
</dbReference>
<dbReference type="KEGG" id="pspc:Strain318_000913"/>
<dbReference type="GO" id="GO:0055085">
    <property type="term" value="P:transmembrane transport"/>
    <property type="evidence" value="ECO:0007669"/>
    <property type="project" value="InterPro"/>
</dbReference>
<dbReference type="PRINTS" id="PR01374">
    <property type="entry name" value="TONBPROTEIN"/>
</dbReference>
<dbReference type="GO" id="GO:0031992">
    <property type="term" value="F:energy transducer activity"/>
    <property type="evidence" value="ECO:0007669"/>
    <property type="project" value="InterPro"/>
</dbReference>
<name>A0AA49JYX6_9BACT</name>
<evidence type="ECO:0000313" key="14">
    <source>
        <dbReference type="Proteomes" id="UP001229955"/>
    </source>
</evidence>
<evidence type="ECO:0000313" key="13">
    <source>
        <dbReference type="EMBL" id="WKW14566.1"/>
    </source>
</evidence>
<dbReference type="PANTHER" id="PTHR33446">
    <property type="entry name" value="PROTEIN TONB-RELATED"/>
    <property type="match status" value="1"/>
</dbReference>
<organism evidence="13 14">
    <name type="scientific">Pseudogemmatithrix spongiicola</name>
    <dbReference type="NCBI Taxonomy" id="3062599"/>
    <lineage>
        <taxon>Bacteria</taxon>
        <taxon>Pseudomonadati</taxon>
        <taxon>Gemmatimonadota</taxon>
        <taxon>Gemmatimonadia</taxon>
        <taxon>Gemmatimonadales</taxon>
        <taxon>Gemmatimonadaceae</taxon>
        <taxon>Pseudogemmatithrix</taxon>
    </lineage>
</organism>
<evidence type="ECO:0000256" key="10">
    <source>
        <dbReference type="SAM" id="MobiDB-lite"/>
    </source>
</evidence>
<evidence type="ECO:0000256" key="5">
    <source>
        <dbReference type="ARBA" id="ARBA00022519"/>
    </source>
</evidence>
<feature type="region of interest" description="Disordered" evidence="10">
    <location>
        <begin position="75"/>
        <end position="105"/>
    </location>
</feature>
<comment type="subcellular location">
    <subcellularLocation>
        <location evidence="1">Cell inner membrane</location>
        <topology evidence="1">Single-pass membrane protein</topology>
        <orientation evidence="1">Periplasmic side</orientation>
    </subcellularLocation>
</comment>
<dbReference type="PANTHER" id="PTHR33446:SF2">
    <property type="entry name" value="PROTEIN TONB"/>
    <property type="match status" value="1"/>
</dbReference>
<dbReference type="SUPFAM" id="SSF74653">
    <property type="entry name" value="TolA/TonB C-terminal domain"/>
    <property type="match status" value="1"/>
</dbReference>
<dbReference type="GO" id="GO:0030288">
    <property type="term" value="C:outer membrane-bounded periplasmic space"/>
    <property type="evidence" value="ECO:0007669"/>
    <property type="project" value="InterPro"/>
</dbReference>
<dbReference type="InterPro" id="IPR037682">
    <property type="entry name" value="TonB_C"/>
</dbReference>
<evidence type="ECO:0000256" key="3">
    <source>
        <dbReference type="ARBA" id="ARBA00022448"/>
    </source>
</evidence>
<keyword evidence="3" id="KW-0813">Transport</keyword>
<evidence type="ECO:0000256" key="2">
    <source>
        <dbReference type="ARBA" id="ARBA00006555"/>
    </source>
</evidence>
<dbReference type="InterPro" id="IPR051045">
    <property type="entry name" value="TonB-dependent_transducer"/>
</dbReference>
<accession>A0AA49JYX6</accession>
<dbReference type="RefSeq" id="WP_367887354.1">
    <property type="nucleotide sequence ID" value="NZ_CP130612.1"/>
</dbReference>
<evidence type="ECO:0000256" key="7">
    <source>
        <dbReference type="ARBA" id="ARBA00022927"/>
    </source>
</evidence>
<keyword evidence="8" id="KW-1133">Transmembrane helix</keyword>
<accession>A0AA49JTD3</accession>
<protein>
    <submittedName>
        <fullName evidence="13">Energy transducer TonB</fullName>
    </submittedName>
</protein>
<dbReference type="NCBIfam" id="TIGR01352">
    <property type="entry name" value="tonB_Cterm"/>
    <property type="match status" value="1"/>
</dbReference>
<evidence type="ECO:0000256" key="6">
    <source>
        <dbReference type="ARBA" id="ARBA00022692"/>
    </source>
</evidence>
<dbReference type="GO" id="GO:0015891">
    <property type="term" value="P:siderophore transport"/>
    <property type="evidence" value="ECO:0007669"/>
    <property type="project" value="InterPro"/>
</dbReference>
<reference evidence="13" key="1">
    <citation type="submission" date="2023-07" db="EMBL/GenBank/DDBJ databases">
        <authorList>
            <person name="Haufschild T."/>
            <person name="Kallscheuer N."/>
            <person name="Hammer J."/>
            <person name="Kohn T."/>
            <person name="Kabuu M."/>
            <person name="Jogler M."/>
            <person name="Wohfarth N."/>
            <person name="Heuer A."/>
            <person name="Rohde M."/>
            <person name="van Teeseling M.C.F."/>
            <person name="Jogler C."/>
        </authorList>
    </citation>
    <scope>NUCLEOTIDE SEQUENCE</scope>
    <source>
        <strain evidence="12">Strain 138</strain>
        <strain evidence="13">Strain 318</strain>
    </source>
</reference>
<feature type="domain" description="TonB C-terminal" evidence="11">
    <location>
        <begin position="137"/>
        <end position="232"/>
    </location>
</feature>
<keyword evidence="6" id="KW-0812">Transmembrane</keyword>
<keyword evidence="4" id="KW-1003">Cell membrane</keyword>
<gene>
    <name evidence="12" type="ORF">Strain138_000913</name>
    <name evidence="13" type="ORF">Strain318_000913</name>
</gene>
<evidence type="ECO:0000313" key="12">
    <source>
        <dbReference type="EMBL" id="WKW11656.1"/>
    </source>
</evidence>
<dbReference type="EMBL" id="CP130612">
    <property type="protein sequence ID" value="WKW11656.1"/>
    <property type="molecule type" value="Genomic_DNA"/>
</dbReference>
<dbReference type="InterPro" id="IPR006260">
    <property type="entry name" value="TonB/TolA_C"/>
</dbReference>
<keyword evidence="9" id="KW-0472">Membrane</keyword>
<dbReference type="Pfam" id="PF03544">
    <property type="entry name" value="TonB_C"/>
    <property type="match status" value="1"/>
</dbReference>
<evidence type="ECO:0000256" key="1">
    <source>
        <dbReference type="ARBA" id="ARBA00004383"/>
    </source>
</evidence>
<dbReference type="Gene3D" id="3.30.1150.10">
    <property type="match status" value="1"/>
</dbReference>
<dbReference type="AlphaFoldDB" id="A0AA49JYX6"/>
<sequence length="232" mass="24289">MRRPLIRPLIAPPSGSPVGALVSALTHVLVGVAIVGGPIAGKAVLDSWDELPEGLRFLVPPPKAPPTMEPALNYAPGAGDGGTSTATVERDDGQRRAGARAAPANAGVDAPVPTLDAASEAAAMSAMLATSYQLLEVDSAATRDPSSAAPLYPPDLETRGIEGHVIIRFVVDSTGVVDMRTILTVEATHAAFDRAVRDALPLMRFRPAKVGNKPVRQLAEQLFRFEIPRTVP</sequence>
<dbReference type="GO" id="GO:0098797">
    <property type="term" value="C:plasma membrane protein complex"/>
    <property type="evidence" value="ECO:0007669"/>
    <property type="project" value="TreeGrafter"/>
</dbReference>
<dbReference type="Proteomes" id="UP001229955">
    <property type="component" value="Chromosome"/>
</dbReference>
<evidence type="ECO:0000259" key="11">
    <source>
        <dbReference type="PROSITE" id="PS52015"/>
    </source>
</evidence>
<dbReference type="InterPro" id="IPR003538">
    <property type="entry name" value="TonB"/>
</dbReference>
<evidence type="ECO:0000256" key="8">
    <source>
        <dbReference type="ARBA" id="ARBA00022989"/>
    </source>
</evidence>
<comment type="similarity">
    <text evidence="2">Belongs to the TonB family.</text>
</comment>
<keyword evidence="7" id="KW-0653">Protein transport</keyword>
<evidence type="ECO:0000256" key="9">
    <source>
        <dbReference type="ARBA" id="ARBA00023136"/>
    </source>
</evidence>
<keyword evidence="14" id="KW-1185">Reference proteome</keyword>
<keyword evidence="5" id="KW-0997">Cell inner membrane</keyword>
<dbReference type="PROSITE" id="PS52015">
    <property type="entry name" value="TONB_CTD"/>
    <property type="match status" value="1"/>
</dbReference>
<evidence type="ECO:0000256" key="4">
    <source>
        <dbReference type="ARBA" id="ARBA00022475"/>
    </source>
</evidence>
<dbReference type="GO" id="GO:0015031">
    <property type="term" value="P:protein transport"/>
    <property type="evidence" value="ECO:0007669"/>
    <property type="project" value="UniProtKB-KW"/>
</dbReference>